<feature type="signal peptide" evidence="1">
    <location>
        <begin position="1"/>
        <end position="23"/>
    </location>
</feature>
<protein>
    <recommendedName>
        <fullName evidence="4">DUF1579 domain-containing protein</fullName>
    </recommendedName>
</protein>
<keyword evidence="3" id="KW-1185">Reference proteome</keyword>
<reference evidence="3" key="1">
    <citation type="submission" date="2016-10" db="EMBL/GenBank/DDBJ databases">
        <authorList>
            <person name="Varghese N."/>
            <person name="Submissions S."/>
        </authorList>
    </citation>
    <scope>NUCLEOTIDE SEQUENCE [LARGE SCALE GENOMIC DNA]</scope>
    <source>
        <strain evidence="3">ATCC 25963</strain>
    </source>
</reference>
<name>A0A1I2CQH6_9BACT</name>
<dbReference type="STRING" id="54.SAMN02745121_05198"/>
<evidence type="ECO:0000313" key="2">
    <source>
        <dbReference type="EMBL" id="SFE70546.1"/>
    </source>
</evidence>
<dbReference type="RefSeq" id="WP_245913642.1">
    <property type="nucleotide sequence ID" value="NZ_FOMX01000018.1"/>
</dbReference>
<dbReference type="PROSITE" id="PS51257">
    <property type="entry name" value="PROKAR_LIPOPROTEIN"/>
    <property type="match status" value="1"/>
</dbReference>
<organism evidence="2 3">
    <name type="scientific">Nannocystis exedens</name>
    <dbReference type="NCBI Taxonomy" id="54"/>
    <lineage>
        <taxon>Bacteria</taxon>
        <taxon>Pseudomonadati</taxon>
        <taxon>Myxococcota</taxon>
        <taxon>Polyangia</taxon>
        <taxon>Nannocystales</taxon>
        <taxon>Nannocystaceae</taxon>
        <taxon>Nannocystis</taxon>
    </lineage>
</organism>
<proteinExistence type="predicted"/>
<dbReference type="EMBL" id="FOMX01000018">
    <property type="protein sequence ID" value="SFE70546.1"/>
    <property type="molecule type" value="Genomic_DNA"/>
</dbReference>
<gene>
    <name evidence="2" type="ORF">SAMN02745121_05198</name>
</gene>
<feature type="chain" id="PRO_5011469722" description="DUF1579 domain-containing protein" evidence="1">
    <location>
        <begin position="24"/>
        <end position="207"/>
    </location>
</feature>
<evidence type="ECO:0000313" key="3">
    <source>
        <dbReference type="Proteomes" id="UP000199400"/>
    </source>
</evidence>
<evidence type="ECO:0008006" key="4">
    <source>
        <dbReference type="Google" id="ProtNLM"/>
    </source>
</evidence>
<sequence length="207" mass="22808">MRIPGSLLLLVVSAAACSRPAQSGTDAPANAPALPPDYTTARTGDVHDFDYFAGGWTTVQRRLKARGVGSAEWEEFPATLCMTPYLGGMATVDELYFPTKGWAGLTLRAFDLSRKQWSIYWVSSETGLLGTPVVGGFEGDRGEFYGPDEDGGRPVAVRYRWTKLDADHARWEQAFSYDGRAWETNWTADFTRADPATVCEAGRPKRQ</sequence>
<accession>A0A1I2CQH6</accession>
<evidence type="ECO:0000256" key="1">
    <source>
        <dbReference type="SAM" id="SignalP"/>
    </source>
</evidence>
<dbReference type="AlphaFoldDB" id="A0A1I2CQH6"/>
<keyword evidence="1" id="KW-0732">Signal</keyword>
<dbReference type="Proteomes" id="UP000199400">
    <property type="component" value="Unassembled WGS sequence"/>
</dbReference>